<dbReference type="Pfam" id="PF13237">
    <property type="entry name" value="Fer4_10"/>
    <property type="match status" value="1"/>
</dbReference>
<evidence type="ECO:0000256" key="6">
    <source>
        <dbReference type="ARBA" id="ARBA00023014"/>
    </source>
</evidence>
<keyword evidence="6" id="KW-0411">Iron-sulfur</keyword>
<dbReference type="PANTHER" id="PTHR30176">
    <property type="entry name" value="FERREDOXIN-TYPE PROTEIN NAPH"/>
    <property type="match status" value="1"/>
</dbReference>
<feature type="transmembrane region" description="Helical" evidence="7">
    <location>
        <begin position="12"/>
        <end position="31"/>
    </location>
</feature>
<name>A0AA43XJ81_9CLOT</name>
<dbReference type="PANTHER" id="PTHR30176:SF3">
    <property type="entry name" value="FERREDOXIN-TYPE PROTEIN NAPH"/>
    <property type="match status" value="1"/>
</dbReference>
<evidence type="ECO:0000313" key="10">
    <source>
        <dbReference type="Proteomes" id="UP000449710"/>
    </source>
</evidence>
<dbReference type="EMBL" id="SUMG01000004">
    <property type="protein sequence ID" value="NBG87752.1"/>
    <property type="molecule type" value="Genomic_DNA"/>
</dbReference>
<feature type="transmembrane region" description="Helical" evidence="7">
    <location>
        <begin position="120"/>
        <end position="139"/>
    </location>
</feature>
<keyword evidence="4" id="KW-0249">Electron transport</keyword>
<organism evidence="9 10">
    <name type="scientific">Isachenkonia alkalipeptolytica</name>
    <dbReference type="NCBI Taxonomy" id="2565777"/>
    <lineage>
        <taxon>Bacteria</taxon>
        <taxon>Bacillati</taxon>
        <taxon>Bacillota</taxon>
        <taxon>Clostridia</taxon>
        <taxon>Eubacteriales</taxon>
        <taxon>Clostridiaceae</taxon>
        <taxon>Isachenkonia</taxon>
    </lineage>
</organism>
<dbReference type="Pfam" id="PF12801">
    <property type="entry name" value="Fer4_5"/>
    <property type="match status" value="1"/>
</dbReference>
<gene>
    <name evidence="9" type="ORF">ISALK_04490</name>
</gene>
<keyword evidence="2" id="KW-0004">4Fe-4S</keyword>
<keyword evidence="10" id="KW-1185">Reference proteome</keyword>
<dbReference type="InterPro" id="IPR017900">
    <property type="entry name" value="4Fe4S_Fe_S_CS"/>
</dbReference>
<evidence type="ECO:0000256" key="5">
    <source>
        <dbReference type="ARBA" id="ARBA00023004"/>
    </source>
</evidence>
<evidence type="ECO:0000256" key="4">
    <source>
        <dbReference type="ARBA" id="ARBA00022982"/>
    </source>
</evidence>
<dbReference type="PROSITE" id="PS00198">
    <property type="entry name" value="4FE4S_FER_1"/>
    <property type="match status" value="2"/>
</dbReference>
<dbReference type="Gene3D" id="3.30.70.20">
    <property type="match status" value="1"/>
</dbReference>
<evidence type="ECO:0000256" key="7">
    <source>
        <dbReference type="SAM" id="Phobius"/>
    </source>
</evidence>
<proteinExistence type="predicted"/>
<sequence length="224" mass="25049">MGKEKKKNTGKTIGRWIVQGFFLLLFTILAVQGRLQAWILILGLGVLFSLFFGRLYCGWICPMGTVMRLESRIYKSLGIKRNSPGIKDLKSGNKGYISLLQGLLLAVFFGGMVATRRFGLQINLIVYLVLLGAGISLFFKEELWHRICPHGIANSLTAGIQKLKGRKMVIEKERCIGCGKCEQVCPNLAIVASGEEKKRRIVTKDCLVCFECQRVCPTQAIAYR</sequence>
<feature type="domain" description="4Fe-4S ferredoxin-type" evidence="8">
    <location>
        <begin position="166"/>
        <end position="195"/>
    </location>
</feature>
<comment type="caution">
    <text evidence="9">The sequence shown here is derived from an EMBL/GenBank/DDBJ whole genome shotgun (WGS) entry which is preliminary data.</text>
</comment>
<accession>A0AA43XJ81</accession>
<protein>
    <submittedName>
        <fullName evidence="9">4Fe-4S dicluster domain-containing protein</fullName>
    </submittedName>
</protein>
<dbReference type="RefSeq" id="WP_160719536.1">
    <property type="nucleotide sequence ID" value="NZ_SUMG01000004.1"/>
</dbReference>
<dbReference type="GO" id="GO:0005886">
    <property type="term" value="C:plasma membrane"/>
    <property type="evidence" value="ECO:0007669"/>
    <property type="project" value="TreeGrafter"/>
</dbReference>
<evidence type="ECO:0000259" key="8">
    <source>
        <dbReference type="PROSITE" id="PS51379"/>
    </source>
</evidence>
<feature type="transmembrane region" description="Helical" evidence="7">
    <location>
        <begin position="37"/>
        <end position="57"/>
    </location>
</feature>
<keyword evidence="7" id="KW-0472">Membrane</keyword>
<reference evidence="9 10" key="1">
    <citation type="submission" date="2019-04" db="EMBL/GenBank/DDBJ databases">
        <title>Isachenkonia alkalipeptolytica gen. nov. sp. nov. a new anaerobic, alkiliphilic organothrophic bacterium capable to reduce synthesized ferrihydrite isolated from a soda lake.</title>
        <authorList>
            <person name="Toshchakov S.V."/>
            <person name="Zavarzina D.G."/>
            <person name="Zhilina T.N."/>
            <person name="Kostrikina N.A."/>
            <person name="Kublanov I.V."/>
        </authorList>
    </citation>
    <scope>NUCLEOTIDE SEQUENCE [LARGE SCALE GENOMIC DNA]</scope>
    <source>
        <strain evidence="9 10">Z-1701</strain>
    </source>
</reference>
<dbReference type="AlphaFoldDB" id="A0AA43XJ81"/>
<keyword evidence="5" id="KW-0408">Iron</keyword>
<keyword evidence="3" id="KW-0479">Metal-binding</keyword>
<dbReference type="SUPFAM" id="SSF54862">
    <property type="entry name" value="4Fe-4S ferredoxins"/>
    <property type="match status" value="1"/>
</dbReference>
<keyword evidence="7" id="KW-1133">Transmembrane helix</keyword>
<keyword evidence="1" id="KW-0813">Transport</keyword>
<dbReference type="GO" id="GO:0051539">
    <property type="term" value="F:4 iron, 4 sulfur cluster binding"/>
    <property type="evidence" value="ECO:0007669"/>
    <property type="project" value="UniProtKB-KW"/>
</dbReference>
<dbReference type="InterPro" id="IPR051684">
    <property type="entry name" value="Electron_Trans/Redox"/>
</dbReference>
<feature type="domain" description="4Fe-4S ferredoxin-type" evidence="8">
    <location>
        <begin position="197"/>
        <end position="224"/>
    </location>
</feature>
<dbReference type="Proteomes" id="UP000449710">
    <property type="component" value="Unassembled WGS sequence"/>
</dbReference>
<evidence type="ECO:0000256" key="3">
    <source>
        <dbReference type="ARBA" id="ARBA00022723"/>
    </source>
</evidence>
<evidence type="ECO:0000256" key="2">
    <source>
        <dbReference type="ARBA" id="ARBA00022485"/>
    </source>
</evidence>
<feature type="transmembrane region" description="Helical" evidence="7">
    <location>
        <begin position="96"/>
        <end position="114"/>
    </location>
</feature>
<evidence type="ECO:0000313" key="9">
    <source>
        <dbReference type="EMBL" id="NBG87752.1"/>
    </source>
</evidence>
<dbReference type="GO" id="GO:0046872">
    <property type="term" value="F:metal ion binding"/>
    <property type="evidence" value="ECO:0007669"/>
    <property type="project" value="UniProtKB-KW"/>
</dbReference>
<evidence type="ECO:0000256" key="1">
    <source>
        <dbReference type="ARBA" id="ARBA00022448"/>
    </source>
</evidence>
<dbReference type="PROSITE" id="PS51379">
    <property type="entry name" value="4FE4S_FER_2"/>
    <property type="match status" value="2"/>
</dbReference>
<keyword evidence="7" id="KW-0812">Transmembrane</keyword>
<dbReference type="InterPro" id="IPR017896">
    <property type="entry name" value="4Fe4S_Fe-S-bd"/>
</dbReference>